<dbReference type="InterPro" id="IPR014284">
    <property type="entry name" value="RNA_pol_sigma-70_dom"/>
</dbReference>
<sequence length="146" mass="16832">MIGLYKAVRDFDPEKHSSFRAFADLCINRQLITAVKASTRQKHKPLNNYISLNKPAYDEDSQETFLDNLKATESDNPEAMIIGREAREGIEEHLEKNLSRFESIVLTLYLDKKSYSEISKITGKSEKSVDNALQRVKKKLEKYLAY</sequence>
<accession>A0A645C1P4</accession>
<name>A0A645C1P4_9ZZZZ</name>
<dbReference type="GO" id="GO:0006352">
    <property type="term" value="P:DNA-templated transcription initiation"/>
    <property type="evidence" value="ECO:0007669"/>
    <property type="project" value="InterPro"/>
</dbReference>
<keyword evidence="1" id="KW-0805">Transcription regulation</keyword>
<dbReference type="GO" id="GO:0016987">
    <property type="term" value="F:sigma factor activity"/>
    <property type="evidence" value="ECO:0007669"/>
    <property type="project" value="UniProtKB-KW"/>
</dbReference>
<dbReference type="PANTHER" id="PTHR30385:SF1">
    <property type="entry name" value="RNA POLYMERASE SIGMA-H FACTOR"/>
    <property type="match status" value="1"/>
</dbReference>
<dbReference type="InterPro" id="IPR007627">
    <property type="entry name" value="RNA_pol_sigma70_r2"/>
</dbReference>
<dbReference type="AlphaFoldDB" id="A0A645C1P4"/>
<dbReference type="NCBIfam" id="TIGR02937">
    <property type="entry name" value="sigma70-ECF"/>
    <property type="match status" value="1"/>
</dbReference>
<dbReference type="InterPro" id="IPR013324">
    <property type="entry name" value="RNA_pol_sigma_r3/r4-like"/>
</dbReference>
<feature type="domain" description="RNA polymerase sigma factor 70 region 4 type 2" evidence="6">
    <location>
        <begin position="103"/>
        <end position="140"/>
    </location>
</feature>
<comment type="caution">
    <text evidence="7">The sequence shown here is derived from an EMBL/GenBank/DDBJ whole genome shotgun (WGS) entry which is preliminary data.</text>
</comment>
<dbReference type="InterPro" id="IPR013325">
    <property type="entry name" value="RNA_pol_sigma_r2"/>
</dbReference>
<keyword evidence="4" id="KW-0804">Transcription</keyword>
<dbReference type="EMBL" id="VSSQ01024302">
    <property type="protein sequence ID" value="MPM71736.1"/>
    <property type="molecule type" value="Genomic_DNA"/>
</dbReference>
<dbReference type="Gene3D" id="1.10.1740.10">
    <property type="match status" value="1"/>
</dbReference>
<proteinExistence type="predicted"/>
<dbReference type="SUPFAM" id="SSF88946">
    <property type="entry name" value="Sigma2 domain of RNA polymerase sigma factors"/>
    <property type="match status" value="1"/>
</dbReference>
<dbReference type="Pfam" id="PF08281">
    <property type="entry name" value="Sigma70_r4_2"/>
    <property type="match status" value="1"/>
</dbReference>
<dbReference type="InterPro" id="IPR013249">
    <property type="entry name" value="RNA_pol_sigma70_r4_t2"/>
</dbReference>
<dbReference type="Pfam" id="PF04542">
    <property type="entry name" value="Sigma70_r2"/>
    <property type="match status" value="1"/>
</dbReference>
<dbReference type="InterPro" id="IPR036388">
    <property type="entry name" value="WH-like_DNA-bd_sf"/>
</dbReference>
<dbReference type="Gene3D" id="1.10.10.10">
    <property type="entry name" value="Winged helix-like DNA-binding domain superfamily/Winged helix DNA-binding domain"/>
    <property type="match status" value="1"/>
</dbReference>
<dbReference type="SUPFAM" id="SSF88659">
    <property type="entry name" value="Sigma3 and sigma4 domains of RNA polymerase sigma factors"/>
    <property type="match status" value="1"/>
</dbReference>
<protein>
    <submittedName>
        <fullName evidence="7">RNA polymerase sigma-H factor</fullName>
    </submittedName>
</protein>
<organism evidence="7">
    <name type="scientific">bioreactor metagenome</name>
    <dbReference type="NCBI Taxonomy" id="1076179"/>
    <lineage>
        <taxon>unclassified sequences</taxon>
        <taxon>metagenomes</taxon>
        <taxon>ecological metagenomes</taxon>
    </lineage>
</organism>
<evidence type="ECO:0000256" key="1">
    <source>
        <dbReference type="ARBA" id="ARBA00023015"/>
    </source>
</evidence>
<dbReference type="PANTHER" id="PTHR30385">
    <property type="entry name" value="SIGMA FACTOR F FLAGELLAR"/>
    <property type="match status" value="1"/>
</dbReference>
<feature type="domain" description="RNA polymerase sigma-70 region 2" evidence="5">
    <location>
        <begin position="1"/>
        <end position="40"/>
    </location>
</feature>
<evidence type="ECO:0000313" key="7">
    <source>
        <dbReference type="EMBL" id="MPM71736.1"/>
    </source>
</evidence>
<dbReference type="GO" id="GO:0003677">
    <property type="term" value="F:DNA binding"/>
    <property type="evidence" value="ECO:0007669"/>
    <property type="project" value="UniProtKB-KW"/>
</dbReference>
<evidence type="ECO:0000259" key="6">
    <source>
        <dbReference type="Pfam" id="PF08281"/>
    </source>
</evidence>
<keyword evidence="2" id="KW-0731">Sigma factor</keyword>
<gene>
    <name evidence="7" type="primary">sigH_21</name>
    <name evidence="7" type="ORF">SDC9_118707</name>
</gene>
<evidence type="ECO:0000256" key="4">
    <source>
        <dbReference type="ARBA" id="ARBA00023163"/>
    </source>
</evidence>
<evidence type="ECO:0000256" key="2">
    <source>
        <dbReference type="ARBA" id="ARBA00023082"/>
    </source>
</evidence>
<evidence type="ECO:0000259" key="5">
    <source>
        <dbReference type="Pfam" id="PF04542"/>
    </source>
</evidence>
<keyword evidence="3" id="KW-0238">DNA-binding</keyword>
<reference evidence="7" key="1">
    <citation type="submission" date="2019-08" db="EMBL/GenBank/DDBJ databases">
        <authorList>
            <person name="Kucharzyk K."/>
            <person name="Murdoch R.W."/>
            <person name="Higgins S."/>
            <person name="Loffler F."/>
        </authorList>
    </citation>
    <scope>NUCLEOTIDE SEQUENCE</scope>
</reference>
<evidence type="ECO:0000256" key="3">
    <source>
        <dbReference type="ARBA" id="ARBA00023125"/>
    </source>
</evidence>